<evidence type="ECO:0000313" key="6">
    <source>
        <dbReference type="Proteomes" id="UP001177898"/>
    </source>
</evidence>
<dbReference type="Proteomes" id="UP001177898">
    <property type="component" value="Unassembled WGS sequence"/>
</dbReference>
<evidence type="ECO:0000256" key="2">
    <source>
        <dbReference type="ARBA" id="ARBA00022670"/>
    </source>
</evidence>
<proteinExistence type="inferred from homology"/>
<sequence length="233" mass="25903">MKQIIAMGGGGFSMEPENLSLDQYILNQSERVSPRICFLPTASGDSQNYIQRFYHAFQTMDCVPSHLSLFKPPSTDLTSFVMEKDVIYVGGGNTRNMLVLWKEWGLDFILREAWKNGVILAGLSAGAICWFEEGVTDSAGPLTSMKSLGFLQGSFCPHYDGEKDRRPAYHQMIANEFLCNGYAADDGAALHFINDQLFQTVSSRSDAKAYRVMRDEHGISEISLPVTYLGSIS</sequence>
<dbReference type="Gene3D" id="3.40.50.880">
    <property type="match status" value="1"/>
</dbReference>
<evidence type="ECO:0000256" key="4">
    <source>
        <dbReference type="ARBA" id="ARBA00022825"/>
    </source>
</evidence>
<keyword evidence="6" id="KW-1185">Reference proteome</keyword>
<dbReference type="InterPro" id="IPR029062">
    <property type="entry name" value="Class_I_gatase-like"/>
</dbReference>
<keyword evidence="3" id="KW-0378">Hydrolase</keyword>
<dbReference type="PANTHER" id="PTHR20842:SF0">
    <property type="entry name" value="ALPHA-ASPARTYL DIPEPTIDASE"/>
    <property type="match status" value="1"/>
</dbReference>
<gene>
    <name evidence="5" type="ORF">RAQ16_09940</name>
</gene>
<dbReference type="CDD" id="cd03146">
    <property type="entry name" value="GAT1_Peptidase_E"/>
    <property type="match status" value="1"/>
</dbReference>
<name>A0ABU0V7V7_9BACI</name>
<organism evidence="5 6">
    <name type="scientific">Bacillus stercoris</name>
    <dbReference type="NCBI Taxonomy" id="2054641"/>
    <lineage>
        <taxon>Bacteria</taxon>
        <taxon>Bacillati</taxon>
        <taxon>Bacillota</taxon>
        <taxon>Bacilli</taxon>
        <taxon>Bacillales</taxon>
        <taxon>Bacillaceae</taxon>
        <taxon>Bacillus</taxon>
    </lineage>
</organism>
<evidence type="ECO:0000313" key="5">
    <source>
        <dbReference type="EMBL" id="MDQ1852659.1"/>
    </source>
</evidence>
<comment type="caution">
    <text evidence="5">The sequence shown here is derived from an EMBL/GenBank/DDBJ whole genome shotgun (WGS) entry which is preliminary data.</text>
</comment>
<keyword evidence="4" id="KW-0720">Serine protease</keyword>
<evidence type="ECO:0000256" key="3">
    <source>
        <dbReference type="ARBA" id="ARBA00022801"/>
    </source>
</evidence>
<protein>
    <submittedName>
        <fullName evidence="5">Type 1 glutamine amidotransferase-like domain-containing protein</fullName>
    </submittedName>
</protein>
<dbReference type="EMBL" id="JAVCYS010000005">
    <property type="protein sequence ID" value="MDQ1852659.1"/>
    <property type="molecule type" value="Genomic_DNA"/>
</dbReference>
<dbReference type="Pfam" id="PF03575">
    <property type="entry name" value="Peptidase_S51"/>
    <property type="match status" value="1"/>
</dbReference>
<dbReference type="InterPro" id="IPR005320">
    <property type="entry name" value="Peptidase_S51"/>
</dbReference>
<keyword evidence="2" id="KW-0645">Protease</keyword>
<comment type="similarity">
    <text evidence="1">Belongs to the peptidase S51 family.</text>
</comment>
<dbReference type="RefSeq" id="WP_306645914.1">
    <property type="nucleotide sequence ID" value="NZ_JAVCYS010000005.1"/>
</dbReference>
<accession>A0ABU0V7V7</accession>
<evidence type="ECO:0000256" key="1">
    <source>
        <dbReference type="ARBA" id="ARBA00006534"/>
    </source>
</evidence>
<reference evidence="5" key="1">
    <citation type="submission" date="2023-08" db="EMBL/GenBank/DDBJ databases">
        <title>Functional annotation and safety assessment of Bacillus stercoris.</title>
        <authorList>
            <person name="Pandit N.T."/>
            <person name="Ahir S.V."/>
            <person name="Chauhan D.A."/>
            <person name="Bose A."/>
            <person name="Dunlap C."/>
            <person name="Doshi J.A."/>
        </authorList>
    </citation>
    <scope>NUCLEOTIDE SEQUENCE</scope>
    <source>
        <strain evidence="5">ZBMF30</strain>
    </source>
</reference>
<dbReference type="PANTHER" id="PTHR20842">
    <property type="entry name" value="PROTEASE S51 ALPHA-ASPARTYL DIPEPTIDASE"/>
    <property type="match status" value="1"/>
</dbReference>
<dbReference type="SUPFAM" id="SSF52317">
    <property type="entry name" value="Class I glutamine amidotransferase-like"/>
    <property type="match status" value="1"/>
</dbReference>